<gene>
    <name evidence="2" type="ORF">JTE90_010444</name>
</gene>
<dbReference type="EMBL" id="JAFNEN010000001">
    <property type="protein sequence ID" value="KAG8202081.1"/>
    <property type="molecule type" value="Genomic_DNA"/>
</dbReference>
<name>A0AAV6W5N0_9ARAC</name>
<proteinExistence type="predicted"/>
<evidence type="ECO:0000313" key="3">
    <source>
        <dbReference type="Proteomes" id="UP000827092"/>
    </source>
</evidence>
<sequence>MVFRNDAEFEGINKTGISVDRSYKMSASDLKSRVTSIYKPIEANEVPDVTHICINSKPGKNPRTNRSEAALSTKEGVI</sequence>
<feature type="region of interest" description="Disordered" evidence="1">
    <location>
        <begin position="54"/>
        <end position="78"/>
    </location>
</feature>
<evidence type="ECO:0000256" key="1">
    <source>
        <dbReference type="SAM" id="MobiDB-lite"/>
    </source>
</evidence>
<organism evidence="2 3">
    <name type="scientific">Oedothorax gibbosus</name>
    <dbReference type="NCBI Taxonomy" id="931172"/>
    <lineage>
        <taxon>Eukaryota</taxon>
        <taxon>Metazoa</taxon>
        <taxon>Ecdysozoa</taxon>
        <taxon>Arthropoda</taxon>
        <taxon>Chelicerata</taxon>
        <taxon>Arachnida</taxon>
        <taxon>Araneae</taxon>
        <taxon>Araneomorphae</taxon>
        <taxon>Entelegynae</taxon>
        <taxon>Araneoidea</taxon>
        <taxon>Linyphiidae</taxon>
        <taxon>Erigoninae</taxon>
        <taxon>Oedothorax</taxon>
    </lineage>
</organism>
<protein>
    <submittedName>
        <fullName evidence="2">Uncharacterized protein</fullName>
    </submittedName>
</protein>
<accession>A0AAV6W5N0</accession>
<evidence type="ECO:0000313" key="2">
    <source>
        <dbReference type="EMBL" id="KAG8202081.1"/>
    </source>
</evidence>
<keyword evidence="3" id="KW-1185">Reference proteome</keyword>
<dbReference type="AlphaFoldDB" id="A0AAV6W5N0"/>
<comment type="caution">
    <text evidence="2">The sequence shown here is derived from an EMBL/GenBank/DDBJ whole genome shotgun (WGS) entry which is preliminary data.</text>
</comment>
<reference evidence="2 3" key="1">
    <citation type="journal article" date="2022" name="Nat. Ecol. Evol.">
        <title>A masculinizing supergene underlies an exaggerated male reproductive morph in a spider.</title>
        <authorList>
            <person name="Hendrickx F."/>
            <person name="De Corte Z."/>
            <person name="Sonet G."/>
            <person name="Van Belleghem S.M."/>
            <person name="Kostlbacher S."/>
            <person name="Vangestel C."/>
        </authorList>
    </citation>
    <scope>NUCLEOTIDE SEQUENCE [LARGE SCALE GENOMIC DNA]</scope>
    <source>
        <strain evidence="2">W744_W776</strain>
    </source>
</reference>
<dbReference type="Proteomes" id="UP000827092">
    <property type="component" value="Unassembled WGS sequence"/>
</dbReference>